<dbReference type="SUPFAM" id="SSF48403">
    <property type="entry name" value="Ankyrin repeat"/>
    <property type="match status" value="1"/>
</dbReference>
<dbReference type="SMART" id="SM00248">
    <property type="entry name" value="ANK"/>
    <property type="match status" value="2"/>
</dbReference>
<evidence type="ECO:0000256" key="2">
    <source>
        <dbReference type="ARBA" id="ARBA00023043"/>
    </source>
</evidence>
<dbReference type="Pfam" id="PF00023">
    <property type="entry name" value="Ank"/>
    <property type="match status" value="1"/>
</dbReference>
<gene>
    <name evidence="3" type="ORF">CTOB1V02_LOCUS11142</name>
</gene>
<dbReference type="Gene3D" id="3.40.50.12550">
    <property type="entry name" value="Ubiquitin-activating enzyme E1, inactive adenylation domain, subdomain 2"/>
    <property type="match status" value="1"/>
</dbReference>
<dbReference type="InterPro" id="IPR050745">
    <property type="entry name" value="Multifunctional_regulatory"/>
</dbReference>
<dbReference type="PROSITE" id="PS50297">
    <property type="entry name" value="ANK_REP_REGION"/>
    <property type="match status" value="1"/>
</dbReference>
<name>A0A7R8WK93_9CRUS</name>
<dbReference type="PROSITE" id="PS50088">
    <property type="entry name" value="ANK_REPEAT"/>
    <property type="match status" value="1"/>
</dbReference>
<evidence type="ECO:0000313" key="3">
    <source>
        <dbReference type="EMBL" id="CAD7233319.1"/>
    </source>
</evidence>
<dbReference type="EMBL" id="OB666033">
    <property type="protein sequence ID" value="CAD7233319.1"/>
    <property type="molecule type" value="Genomic_DNA"/>
</dbReference>
<dbReference type="OrthoDB" id="7415887at2759"/>
<evidence type="ECO:0000256" key="1">
    <source>
        <dbReference type="ARBA" id="ARBA00022737"/>
    </source>
</evidence>
<dbReference type="InterPro" id="IPR036770">
    <property type="entry name" value="Ankyrin_rpt-contain_sf"/>
</dbReference>
<protein>
    <submittedName>
        <fullName evidence="3">Uncharacterized protein</fullName>
    </submittedName>
</protein>
<keyword evidence="1" id="KW-0677">Repeat</keyword>
<organism evidence="3">
    <name type="scientific">Cyprideis torosa</name>
    <dbReference type="NCBI Taxonomy" id="163714"/>
    <lineage>
        <taxon>Eukaryota</taxon>
        <taxon>Metazoa</taxon>
        <taxon>Ecdysozoa</taxon>
        <taxon>Arthropoda</taxon>
        <taxon>Crustacea</taxon>
        <taxon>Oligostraca</taxon>
        <taxon>Ostracoda</taxon>
        <taxon>Podocopa</taxon>
        <taxon>Podocopida</taxon>
        <taxon>Cytherocopina</taxon>
        <taxon>Cytheroidea</taxon>
        <taxon>Cytherideidae</taxon>
        <taxon>Cyprideis</taxon>
    </lineage>
</organism>
<dbReference type="Gene3D" id="1.25.40.20">
    <property type="entry name" value="Ankyrin repeat-containing domain"/>
    <property type="match status" value="1"/>
</dbReference>
<dbReference type="PANTHER" id="PTHR24189">
    <property type="entry name" value="MYOTROPHIN"/>
    <property type="match status" value="1"/>
</dbReference>
<proteinExistence type="predicted"/>
<sequence length="257" mass="28008">QDVAELVACAESKGVTDEVTLKFLKEQFANGCGGVCAPMASVIGGIVGQEEHILKQRTSLFSHLFTCPWTSDTSLDVMEVLLKQGAKVNTLDPQGQTLLDRAAKERKVVLLPPWPRLPFLPPSCPAPYAPFVRSKQGDLNLVPRIVGVCHQLVNCRDMEGTHSTPLHFATGYNRVSVVEFLLQHGGDVDSKDGEPLCRTTLRTDCLHEEQIDCISGDSEIDQIFSILRCMGTSTEGYWPRVSVVGDFLGAFPGGPRG</sequence>
<keyword evidence="2" id="KW-0040">ANK repeat</keyword>
<reference evidence="3" key="1">
    <citation type="submission" date="2020-11" db="EMBL/GenBank/DDBJ databases">
        <authorList>
            <person name="Tran Van P."/>
        </authorList>
    </citation>
    <scope>NUCLEOTIDE SEQUENCE</scope>
</reference>
<dbReference type="PANTHER" id="PTHR24189:SF50">
    <property type="entry name" value="ANKYRIN REPEAT AND SOCS BOX PROTEIN 2"/>
    <property type="match status" value="1"/>
</dbReference>
<dbReference type="AlphaFoldDB" id="A0A7R8WK93"/>
<dbReference type="InterPro" id="IPR002110">
    <property type="entry name" value="Ankyrin_rpt"/>
</dbReference>
<feature type="non-terminal residue" evidence="3">
    <location>
        <position position="1"/>
    </location>
</feature>
<accession>A0A7R8WK93</accession>